<feature type="compositionally biased region" description="Pro residues" evidence="2">
    <location>
        <begin position="414"/>
        <end position="432"/>
    </location>
</feature>
<keyword evidence="1" id="KW-0802">TPR repeat</keyword>
<sequence>MRLRSALTLLALSLGTMSSVGATGCGGAQESARAPMADKWFQRAKVSYKNGDFDDARQSAASALKEAPNDTEVRVLAARIALMRLDYPEALKMLQGVAGTEAAGLRGRANWYAGNLEAAADDLETALRDPAVKDPWARDVASLARRGMGRHPYSLDGNLIGKVEMPRAGSALIVPCELEGEQILAMVATANGEVVVDSTSRREPAWVNLSFDGVDIKDVPARTQDLSGLSRQLGAPIKALLGSNLLRHAHATFDRRGDQFVVRRHEATAPPDSARVPLWYVPDGGLLMRATVSPKEDGNALLLVDSSQSYLVALNNPAWQKANVDAKTIRPEPELQNMKTGSLPVFRLGTFDLPMLPAVQGIPNDSTKGATDVDLGGVLGAGLIAVFRVTFSDEGRYAWLEPDPAMNPNAQKAGPPPSAPPPEGAPPAPPVTKPGDKPADKPFKLTPPKGVAPGGGKPDAAKVPGQPAKPASADKK</sequence>
<evidence type="ECO:0000313" key="5">
    <source>
        <dbReference type="Proteomes" id="UP001374803"/>
    </source>
</evidence>
<feature type="region of interest" description="Disordered" evidence="2">
    <location>
        <begin position="402"/>
        <end position="476"/>
    </location>
</feature>
<dbReference type="Pfam" id="PF14559">
    <property type="entry name" value="TPR_19"/>
    <property type="match status" value="1"/>
</dbReference>
<proteinExistence type="predicted"/>
<dbReference type="SUPFAM" id="SSF48452">
    <property type="entry name" value="TPR-like"/>
    <property type="match status" value="1"/>
</dbReference>
<name>A0ABZ2L480_9BACT</name>
<feature type="compositionally biased region" description="Basic and acidic residues" evidence="2">
    <location>
        <begin position="434"/>
        <end position="443"/>
    </location>
</feature>
<dbReference type="PROSITE" id="PS51257">
    <property type="entry name" value="PROKAR_LIPOPROTEIN"/>
    <property type="match status" value="1"/>
</dbReference>
<gene>
    <name evidence="4" type="ORF">LVJ94_52665</name>
</gene>
<keyword evidence="5" id="KW-1185">Reference proteome</keyword>
<feature type="chain" id="PRO_5045742184" evidence="3">
    <location>
        <begin position="23"/>
        <end position="476"/>
    </location>
</feature>
<dbReference type="EMBL" id="CP089983">
    <property type="protein sequence ID" value="WXB05537.1"/>
    <property type="molecule type" value="Genomic_DNA"/>
</dbReference>
<dbReference type="InterPro" id="IPR011990">
    <property type="entry name" value="TPR-like_helical_dom_sf"/>
</dbReference>
<protein>
    <submittedName>
        <fullName evidence="4">Tetratricopeptide repeat protein</fullName>
    </submittedName>
</protein>
<evidence type="ECO:0000313" key="4">
    <source>
        <dbReference type="EMBL" id="WXB05537.1"/>
    </source>
</evidence>
<evidence type="ECO:0000256" key="1">
    <source>
        <dbReference type="PROSITE-ProRule" id="PRU00339"/>
    </source>
</evidence>
<evidence type="ECO:0000256" key="2">
    <source>
        <dbReference type="SAM" id="MobiDB-lite"/>
    </source>
</evidence>
<dbReference type="InterPro" id="IPR019734">
    <property type="entry name" value="TPR_rpt"/>
</dbReference>
<feature type="repeat" description="TPR" evidence="1">
    <location>
        <begin position="37"/>
        <end position="70"/>
    </location>
</feature>
<dbReference type="PROSITE" id="PS50005">
    <property type="entry name" value="TPR"/>
    <property type="match status" value="1"/>
</dbReference>
<accession>A0ABZ2L480</accession>
<dbReference type="RefSeq" id="WP_394835184.1">
    <property type="nucleotide sequence ID" value="NZ_CP089929.1"/>
</dbReference>
<evidence type="ECO:0000256" key="3">
    <source>
        <dbReference type="SAM" id="SignalP"/>
    </source>
</evidence>
<reference evidence="4" key="1">
    <citation type="submission" date="2021-12" db="EMBL/GenBank/DDBJ databases">
        <title>Discovery of the Pendulisporaceae a myxobacterial family with distinct sporulation behavior and unique specialized metabolism.</title>
        <authorList>
            <person name="Garcia R."/>
            <person name="Popoff A."/>
            <person name="Bader C.D."/>
            <person name="Loehr J."/>
            <person name="Walesch S."/>
            <person name="Walt C."/>
            <person name="Boldt J."/>
            <person name="Bunk B."/>
            <person name="Haeckl F.J.F.P.J."/>
            <person name="Gunesch A.P."/>
            <person name="Birkelbach J."/>
            <person name="Nuebel U."/>
            <person name="Pietschmann T."/>
            <person name="Bach T."/>
            <person name="Mueller R."/>
        </authorList>
    </citation>
    <scope>NUCLEOTIDE SEQUENCE</scope>
    <source>
        <strain evidence="4">MSr11367</strain>
    </source>
</reference>
<dbReference type="Gene3D" id="1.25.40.10">
    <property type="entry name" value="Tetratricopeptide repeat domain"/>
    <property type="match status" value="1"/>
</dbReference>
<organism evidence="4 5">
    <name type="scientific">Pendulispora rubella</name>
    <dbReference type="NCBI Taxonomy" id="2741070"/>
    <lineage>
        <taxon>Bacteria</taxon>
        <taxon>Pseudomonadati</taxon>
        <taxon>Myxococcota</taxon>
        <taxon>Myxococcia</taxon>
        <taxon>Myxococcales</taxon>
        <taxon>Sorangiineae</taxon>
        <taxon>Pendulisporaceae</taxon>
        <taxon>Pendulispora</taxon>
    </lineage>
</organism>
<dbReference type="Proteomes" id="UP001374803">
    <property type="component" value="Chromosome"/>
</dbReference>
<keyword evidence="3" id="KW-0732">Signal</keyword>
<feature type="signal peptide" evidence="3">
    <location>
        <begin position="1"/>
        <end position="22"/>
    </location>
</feature>